<evidence type="ECO:0000259" key="7">
    <source>
        <dbReference type="PROSITE" id="PS50056"/>
    </source>
</evidence>
<dbReference type="EC" id="3.1.3.48" evidence="2"/>
<dbReference type="SUPFAM" id="SSF52799">
    <property type="entry name" value="(Phosphotyrosine protein) phosphatases II"/>
    <property type="match status" value="1"/>
</dbReference>
<dbReference type="PROSITE" id="PS50054">
    <property type="entry name" value="TYR_PHOSPHATASE_DUAL"/>
    <property type="match status" value="1"/>
</dbReference>
<dbReference type="Proteomes" id="UP000063063">
    <property type="component" value="Chromosome 34"/>
</dbReference>
<feature type="domain" description="Tyrosine specific protein phosphatases" evidence="7">
    <location>
        <begin position="279"/>
        <end position="344"/>
    </location>
</feature>
<accession>A0A088SJT3</accession>
<dbReference type="SMART" id="SM00195">
    <property type="entry name" value="DSPc"/>
    <property type="match status" value="1"/>
</dbReference>
<dbReference type="Pfam" id="PF00782">
    <property type="entry name" value="DSPc"/>
    <property type="match status" value="1"/>
</dbReference>
<dbReference type="VEuPathDB" id="TriTrypDB:LPAL13_340053100"/>
<dbReference type="InterPro" id="IPR000340">
    <property type="entry name" value="Dual-sp_phosphatase_cat-dom"/>
</dbReference>
<proteinExistence type="inferred from homology"/>
<dbReference type="RefSeq" id="XP_010702872.1">
    <property type="nucleotide sequence ID" value="XM_010704570.1"/>
</dbReference>
<dbReference type="GO" id="GO:0043409">
    <property type="term" value="P:negative regulation of MAPK cascade"/>
    <property type="evidence" value="ECO:0007669"/>
    <property type="project" value="TreeGrafter"/>
</dbReference>
<evidence type="ECO:0000313" key="8">
    <source>
        <dbReference type="EMBL" id="AIO02072.1"/>
    </source>
</evidence>
<comment type="similarity">
    <text evidence="1">Belongs to the protein-tyrosine phosphatase family. Non-receptor class dual specificity subfamily.</text>
</comment>
<keyword evidence="3" id="KW-0378">Hydrolase</keyword>
<dbReference type="GO" id="GO:0008330">
    <property type="term" value="F:protein tyrosine/threonine phosphatase activity"/>
    <property type="evidence" value="ECO:0007669"/>
    <property type="project" value="TreeGrafter"/>
</dbReference>
<evidence type="ECO:0000256" key="5">
    <source>
        <dbReference type="SAM" id="MobiDB-lite"/>
    </source>
</evidence>
<dbReference type="EMBL" id="CP009403">
    <property type="protein sequence ID" value="AIO02072.1"/>
    <property type="molecule type" value="Genomic_DNA"/>
</dbReference>
<organism evidence="8 9">
    <name type="scientific">Leishmania panamensis</name>
    <dbReference type="NCBI Taxonomy" id="5679"/>
    <lineage>
        <taxon>Eukaryota</taxon>
        <taxon>Discoba</taxon>
        <taxon>Euglenozoa</taxon>
        <taxon>Kinetoplastea</taxon>
        <taxon>Metakinetoplastina</taxon>
        <taxon>Trypanosomatida</taxon>
        <taxon>Trypanosomatidae</taxon>
        <taxon>Leishmaniinae</taxon>
        <taxon>Leishmania</taxon>
        <taxon>Leishmania guyanensis species complex</taxon>
    </lineage>
</organism>
<dbReference type="GO" id="GO:0005737">
    <property type="term" value="C:cytoplasm"/>
    <property type="evidence" value="ECO:0007669"/>
    <property type="project" value="TreeGrafter"/>
</dbReference>
<evidence type="ECO:0000259" key="6">
    <source>
        <dbReference type="PROSITE" id="PS50054"/>
    </source>
</evidence>
<dbReference type="PANTHER" id="PTHR10159">
    <property type="entry name" value="DUAL SPECIFICITY PROTEIN PHOSPHATASE"/>
    <property type="match status" value="1"/>
</dbReference>
<evidence type="ECO:0000256" key="3">
    <source>
        <dbReference type="ARBA" id="ARBA00022801"/>
    </source>
</evidence>
<dbReference type="InterPro" id="IPR000387">
    <property type="entry name" value="Tyr_Pase_dom"/>
</dbReference>
<dbReference type="InterPro" id="IPR029021">
    <property type="entry name" value="Prot-tyrosine_phosphatase-like"/>
</dbReference>
<dbReference type="CDD" id="cd14498">
    <property type="entry name" value="DSP"/>
    <property type="match status" value="1"/>
</dbReference>
<evidence type="ECO:0000256" key="1">
    <source>
        <dbReference type="ARBA" id="ARBA00008601"/>
    </source>
</evidence>
<dbReference type="eggNOG" id="KOG1716">
    <property type="taxonomic scope" value="Eukaryota"/>
</dbReference>
<dbReference type="KEGG" id="lpan:LPMP_344510"/>
<dbReference type="GO" id="GO:0033550">
    <property type="term" value="F:MAP kinase tyrosine phosphatase activity"/>
    <property type="evidence" value="ECO:0007669"/>
    <property type="project" value="TreeGrafter"/>
</dbReference>
<dbReference type="VEuPathDB" id="TriTrypDB:LPMP_344510"/>
<feature type="region of interest" description="Disordered" evidence="5">
    <location>
        <begin position="58"/>
        <end position="89"/>
    </location>
</feature>
<keyword evidence="4" id="KW-0904">Protein phosphatase</keyword>
<feature type="domain" description="Tyrosine-protein phosphatase" evidence="6">
    <location>
        <begin position="209"/>
        <end position="356"/>
    </location>
</feature>
<protein>
    <recommendedName>
        <fullName evidence="2">protein-tyrosine-phosphatase</fullName>
        <ecNumber evidence="2">3.1.3.48</ecNumber>
    </recommendedName>
</protein>
<reference evidence="8 9" key="1">
    <citation type="journal article" date="2015" name="Sci. Rep.">
        <title>The genome of Leishmania panamensis: insights into genomics of the L. (Viannia) subgenus.</title>
        <authorList>
            <person name="Llanes A."/>
            <person name="Restrepo C.M."/>
            <person name="Vecchio G.D."/>
            <person name="Anguizola F.J."/>
            <person name="Lleonart R."/>
        </authorList>
    </citation>
    <scope>NUCLEOTIDE SEQUENCE [LARGE SCALE GENOMIC DNA]</scope>
    <source>
        <strain evidence="8 9">MHOM/PA/94/PSC-1</strain>
    </source>
</reference>
<dbReference type="GO" id="GO:0017017">
    <property type="term" value="F:MAP kinase tyrosine/serine/threonine phosphatase activity"/>
    <property type="evidence" value="ECO:0007669"/>
    <property type="project" value="TreeGrafter"/>
</dbReference>
<name>A0A088SJT3_LEIPA</name>
<dbReference type="OrthoDB" id="426001at2759"/>
<evidence type="ECO:0000313" key="9">
    <source>
        <dbReference type="Proteomes" id="UP000063063"/>
    </source>
</evidence>
<dbReference type="InterPro" id="IPR020422">
    <property type="entry name" value="TYR_PHOSPHATASE_DUAL_dom"/>
</dbReference>
<dbReference type="PROSITE" id="PS50056">
    <property type="entry name" value="TYR_PHOSPHATASE_2"/>
    <property type="match status" value="1"/>
</dbReference>
<evidence type="ECO:0000256" key="4">
    <source>
        <dbReference type="ARBA" id="ARBA00022912"/>
    </source>
</evidence>
<dbReference type="Gene3D" id="3.90.190.10">
    <property type="entry name" value="Protein tyrosine phosphatase superfamily"/>
    <property type="match status" value="1"/>
</dbReference>
<dbReference type="GeneID" id="22578956"/>
<dbReference type="PANTHER" id="PTHR10159:SF519">
    <property type="entry name" value="DUAL SPECIFICITY PROTEIN PHOSPHATASE MPK3"/>
    <property type="match status" value="1"/>
</dbReference>
<keyword evidence="9" id="KW-1185">Reference proteome</keyword>
<sequence>MNTQCCTPPSMGGGDDLFLASCQYQLFANEEEDQEVENTALQTSVTIRPSDSFPRLVQSYSSEEIPPSGLLDTNVELPSPPRLPRSPRRAFQPISINLPGDSCFGRTTFQGCSVEATASDNITNTLWPPPTTSTQPTSASTVAPAANVGATHLQTPEVQRTNHTVTTPNIIGQLLYTPQIPPVCQAWRTNLDAELDTVSRRWAPDQMPSITMLIDNALYVGGFPDSQTVSQLHALGIRHIVNCCAQDIRTVPEVASSFHLHNLESFDTEEYLILHRNYDVFAGLISTILEKGERVFVHCVAGVNRSVVLCAAYLMERLSLNPVEAIRVFRTNGRTRILDNKGFRHQLVDHYLQSVEPHSARLGLL</sequence>
<dbReference type="AlphaFoldDB" id="A0A088SJT3"/>
<gene>
    <name evidence="8" type="ORF">LPMP_344510</name>
</gene>
<evidence type="ECO:0000256" key="2">
    <source>
        <dbReference type="ARBA" id="ARBA00013064"/>
    </source>
</evidence>